<gene>
    <name evidence="3" type="ORF">ABIE04_003122</name>
</gene>
<name>A0ABV2Q0X3_9GAMM</name>
<reference evidence="3 4" key="1">
    <citation type="submission" date="2024-06" db="EMBL/GenBank/DDBJ databases">
        <title>Sorghum-associated microbial communities from plants grown in Nebraska, USA.</title>
        <authorList>
            <person name="Schachtman D."/>
        </authorList>
    </citation>
    <scope>NUCLEOTIDE SEQUENCE [LARGE SCALE GENOMIC DNA]</scope>
    <source>
        <strain evidence="3 4">1757</strain>
    </source>
</reference>
<keyword evidence="2" id="KW-0732">Signal</keyword>
<feature type="signal peptide" evidence="2">
    <location>
        <begin position="1"/>
        <end position="25"/>
    </location>
</feature>
<protein>
    <recommendedName>
        <fullName evidence="5">Lipocalin-like domain-containing protein</fullName>
    </recommendedName>
</protein>
<evidence type="ECO:0000256" key="2">
    <source>
        <dbReference type="SAM" id="SignalP"/>
    </source>
</evidence>
<dbReference type="RefSeq" id="WP_354552239.1">
    <property type="nucleotide sequence ID" value="NZ_JBEPSD010000003.1"/>
</dbReference>
<keyword evidence="4" id="KW-1185">Reference proteome</keyword>
<comment type="caution">
    <text evidence="3">The sequence shown here is derived from an EMBL/GenBank/DDBJ whole genome shotgun (WGS) entry which is preliminary data.</text>
</comment>
<dbReference type="PROSITE" id="PS51257">
    <property type="entry name" value="PROKAR_LIPOPROTEIN"/>
    <property type="match status" value="1"/>
</dbReference>
<dbReference type="Proteomes" id="UP001549251">
    <property type="component" value="Unassembled WGS sequence"/>
</dbReference>
<feature type="region of interest" description="Disordered" evidence="1">
    <location>
        <begin position="186"/>
        <end position="209"/>
    </location>
</feature>
<proteinExistence type="predicted"/>
<organism evidence="3 4">
    <name type="scientific">Rhodanobacter soli</name>
    <dbReference type="NCBI Taxonomy" id="590609"/>
    <lineage>
        <taxon>Bacteria</taxon>
        <taxon>Pseudomonadati</taxon>
        <taxon>Pseudomonadota</taxon>
        <taxon>Gammaproteobacteria</taxon>
        <taxon>Lysobacterales</taxon>
        <taxon>Rhodanobacteraceae</taxon>
        <taxon>Rhodanobacter</taxon>
    </lineage>
</organism>
<evidence type="ECO:0008006" key="5">
    <source>
        <dbReference type="Google" id="ProtNLM"/>
    </source>
</evidence>
<evidence type="ECO:0000313" key="4">
    <source>
        <dbReference type="Proteomes" id="UP001549251"/>
    </source>
</evidence>
<accession>A0ABV2Q0X3</accession>
<dbReference type="EMBL" id="JBEPSD010000003">
    <property type="protein sequence ID" value="MET4570743.1"/>
    <property type="molecule type" value="Genomic_DNA"/>
</dbReference>
<sequence>MNKSLVAVLLGGLLGACLMPSPATAQSAFDGTWKIDLKKVEMPKKPDVLLLQNGMYHCKTCVPPVSVKADGTDQPVSGHPYYDTMAVTVVDDHAIHEIDKKDGKVISNSTMTVAADGKTANFEFTDSSNNSTDPVTGNGTMVRVAKGPAGAHAVSGSWRTQSYGSVSDNALTRSYKVDGDTFSMSAPTGESYSAKMDGSDAPYKGDPGATSVSVRKLGQHVMQETAKRDGKVISVAKMTVAPDGRSMTIAVDDKLHDTHMSFVAMKQ</sequence>
<evidence type="ECO:0000256" key="1">
    <source>
        <dbReference type="SAM" id="MobiDB-lite"/>
    </source>
</evidence>
<feature type="chain" id="PRO_5045217405" description="Lipocalin-like domain-containing protein" evidence="2">
    <location>
        <begin position="26"/>
        <end position="267"/>
    </location>
</feature>
<evidence type="ECO:0000313" key="3">
    <source>
        <dbReference type="EMBL" id="MET4570743.1"/>
    </source>
</evidence>